<dbReference type="CDD" id="cd11065">
    <property type="entry name" value="CYP64-like"/>
    <property type="match status" value="1"/>
</dbReference>
<dbReference type="InterPro" id="IPR050364">
    <property type="entry name" value="Cytochrome_P450_fung"/>
</dbReference>
<dbReference type="InterPro" id="IPR002401">
    <property type="entry name" value="Cyt_P450_E_grp-I"/>
</dbReference>
<dbReference type="GO" id="GO:0004497">
    <property type="term" value="F:monooxygenase activity"/>
    <property type="evidence" value="ECO:0007669"/>
    <property type="project" value="UniProtKB-KW"/>
</dbReference>
<dbReference type="PANTHER" id="PTHR46300">
    <property type="entry name" value="P450, PUTATIVE (EUROFUNG)-RELATED-RELATED"/>
    <property type="match status" value="1"/>
</dbReference>
<evidence type="ECO:0000256" key="3">
    <source>
        <dbReference type="ARBA" id="ARBA00010617"/>
    </source>
</evidence>
<evidence type="ECO:0000256" key="4">
    <source>
        <dbReference type="ARBA" id="ARBA00022617"/>
    </source>
</evidence>
<dbReference type="PRINTS" id="PR00463">
    <property type="entry name" value="EP450I"/>
</dbReference>
<protein>
    <recommendedName>
        <fullName evidence="13">Cytochrome P450</fullName>
    </recommendedName>
</protein>
<evidence type="ECO:0000256" key="5">
    <source>
        <dbReference type="ARBA" id="ARBA00022723"/>
    </source>
</evidence>
<evidence type="ECO:0008006" key="13">
    <source>
        <dbReference type="Google" id="ProtNLM"/>
    </source>
</evidence>
<gene>
    <name evidence="11" type="ORF">D9757_003148</name>
</gene>
<sequence>MPDITYLDALMGSLAVYCVYRLFALEQRAGPLPPGPRRLPVIGNLTDMPTEKEWLTFAKWGEQYGKLSSVTVLGQNLVIVNSASIAKEMLDKNSAIYSDRPVIPMGGELCGWENTLVLVPYGERFKSYRRLAHQLFGNAATMKSFHPVEELETHRFLKRLLSRPAEFSDHIRKTAGAIILRISHGYEVSEGTDPFVSLADKATEQFALSTAPGGFMVNLVPFLKHVPDWFPGASFKKTAKEWSATLNEMVDLPYSFVKKQIAAGTAEPSYVSKLVEGQTLTPEQEFEIKWSSASLYSGGADTTVSAIYSFFKAMALFPEVQAKAQAELDAVVGTDRLPSFEDRDHLPFIQAVTLEALRWHSVVPTSVPHRVTEDNVFNGYFIPKGTLVLANLWQMNHDPEVYSDPMSFKPERFMGSNPESDPRDSCFGFGRRICPGRVLADASVFISCAMALAVFNISKYSEDGKIIEPDTDQTTGTISHPSTFKCTISPRSDKAVELIQADERR</sequence>
<dbReference type="GO" id="GO:0016705">
    <property type="term" value="F:oxidoreductase activity, acting on paired donors, with incorporation or reduction of molecular oxygen"/>
    <property type="evidence" value="ECO:0007669"/>
    <property type="project" value="InterPro"/>
</dbReference>
<dbReference type="InterPro" id="IPR001128">
    <property type="entry name" value="Cyt_P450"/>
</dbReference>
<keyword evidence="7 9" id="KW-0408">Iron</keyword>
<comment type="pathway">
    <text evidence="2">Secondary metabolite biosynthesis.</text>
</comment>
<dbReference type="GO" id="GO:0005506">
    <property type="term" value="F:iron ion binding"/>
    <property type="evidence" value="ECO:0007669"/>
    <property type="project" value="InterPro"/>
</dbReference>
<keyword evidence="8 10" id="KW-0503">Monooxygenase</keyword>
<dbReference type="PROSITE" id="PS00086">
    <property type="entry name" value="CYTOCHROME_P450"/>
    <property type="match status" value="1"/>
</dbReference>
<dbReference type="InterPro" id="IPR017972">
    <property type="entry name" value="Cyt_P450_CS"/>
</dbReference>
<evidence type="ECO:0000256" key="8">
    <source>
        <dbReference type="ARBA" id="ARBA00023033"/>
    </source>
</evidence>
<dbReference type="Proteomes" id="UP000518752">
    <property type="component" value="Unassembled WGS sequence"/>
</dbReference>
<proteinExistence type="inferred from homology"/>
<evidence type="ECO:0000256" key="1">
    <source>
        <dbReference type="ARBA" id="ARBA00001971"/>
    </source>
</evidence>
<comment type="caution">
    <text evidence="11">The sequence shown here is derived from an EMBL/GenBank/DDBJ whole genome shotgun (WGS) entry which is preliminary data.</text>
</comment>
<accession>A0A8H5HXK4</accession>
<keyword evidence="12" id="KW-1185">Reference proteome</keyword>
<dbReference type="PANTHER" id="PTHR46300:SF7">
    <property type="entry name" value="P450, PUTATIVE (EUROFUNG)-RELATED"/>
    <property type="match status" value="1"/>
</dbReference>
<dbReference type="Pfam" id="PF00067">
    <property type="entry name" value="p450"/>
    <property type="match status" value="1"/>
</dbReference>
<evidence type="ECO:0000256" key="9">
    <source>
        <dbReference type="PIRSR" id="PIRSR602401-1"/>
    </source>
</evidence>
<evidence type="ECO:0000313" key="11">
    <source>
        <dbReference type="EMBL" id="KAF5391189.1"/>
    </source>
</evidence>
<dbReference type="OrthoDB" id="2789670at2759"/>
<evidence type="ECO:0000313" key="12">
    <source>
        <dbReference type="Proteomes" id="UP000518752"/>
    </source>
</evidence>
<evidence type="ECO:0000256" key="10">
    <source>
        <dbReference type="RuleBase" id="RU000461"/>
    </source>
</evidence>
<evidence type="ECO:0000256" key="6">
    <source>
        <dbReference type="ARBA" id="ARBA00023002"/>
    </source>
</evidence>
<dbReference type="SUPFAM" id="SSF48264">
    <property type="entry name" value="Cytochrome P450"/>
    <property type="match status" value="1"/>
</dbReference>
<keyword evidence="4 9" id="KW-0349">Heme</keyword>
<keyword evidence="5 9" id="KW-0479">Metal-binding</keyword>
<evidence type="ECO:0000256" key="2">
    <source>
        <dbReference type="ARBA" id="ARBA00005179"/>
    </source>
</evidence>
<keyword evidence="6 10" id="KW-0560">Oxidoreductase</keyword>
<comment type="similarity">
    <text evidence="3 10">Belongs to the cytochrome P450 family.</text>
</comment>
<reference evidence="11 12" key="1">
    <citation type="journal article" date="2020" name="ISME J.">
        <title>Uncovering the hidden diversity of litter-decomposition mechanisms in mushroom-forming fungi.</title>
        <authorList>
            <person name="Floudas D."/>
            <person name="Bentzer J."/>
            <person name="Ahren D."/>
            <person name="Johansson T."/>
            <person name="Persson P."/>
            <person name="Tunlid A."/>
        </authorList>
    </citation>
    <scope>NUCLEOTIDE SEQUENCE [LARGE SCALE GENOMIC DNA]</scope>
    <source>
        <strain evidence="11 12">CBS 406.79</strain>
    </source>
</reference>
<dbReference type="Gene3D" id="1.10.630.10">
    <property type="entry name" value="Cytochrome P450"/>
    <property type="match status" value="1"/>
</dbReference>
<comment type="cofactor">
    <cofactor evidence="1 9">
        <name>heme</name>
        <dbReference type="ChEBI" id="CHEBI:30413"/>
    </cofactor>
</comment>
<dbReference type="InterPro" id="IPR036396">
    <property type="entry name" value="Cyt_P450_sf"/>
</dbReference>
<organism evidence="11 12">
    <name type="scientific">Collybiopsis confluens</name>
    <dbReference type="NCBI Taxonomy" id="2823264"/>
    <lineage>
        <taxon>Eukaryota</taxon>
        <taxon>Fungi</taxon>
        <taxon>Dikarya</taxon>
        <taxon>Basidiomycota</taxon>
        <taxon>Agaricomycotina</taxon>
        <taxon>Agaricomycetes</taxon>
        <taxon>Agaricomycetidae</taxon>
        <taxon>Agaricales</taxon>
        <taxon>Marasmiineae</taxon>
        <taxon>Omphalotaceae</taxon>
        <taxon>Collybiopsis</taxon>
    </lineage>
</organism>
<dbReference type="GO" id="GO:0020037">
    <property type="term" value="F:heme binding"/>
    <property type="evidence" value="ECO:0007669"/>
    <property type="project" value="InterPro"/>
</dbReference>
<dbReference type="EMBL" id="JAACJN010000011">
    <property type="protein sequence ID" value="KAF5391189.1"/>
    <property type="molecule type" value="Genomic_DNA"/>
</dbReference>
<name>A0A8H5HXK4_9AGAR</name>
<dbReference type="AlphaFoldDB" id="A0A8H5HXK4"/>
<feature type="binding site" description="axial binding residue" evidence="9">
    <location>
        <position position="434"/>
    </location>
    <ligand>
        <name>heme</name>
        <dbReference type="ChEBI" id="CHEBI:30413"/>
    </ligand>
    <ligandPart>
        <name>Fe</name>
        <dbReference type="ChEBI" id="CHEBI:18248"/>
    </ligandPart>
</feature>
<evidence type="ECO:0000256" key="7">
    <source>
        <dbReference type="ARBA" id="ARBA00023004"/>
    </source>
</evidence>